<evidence type="ECO:0000313" key="1">
    <source>
        <dbReference type="EMBL" id="KON34671.1"/>
    </source>
</evidence>
<proteinExistence type="predicted"/>
<sequence length="189" mass="21822">MKARKKMKYLLDTLFFLVACSTVSSQPTISSDWVPDPTAYPVSQATIPTWIRDDVEVVPEIYLESTERSSHKQRSNTPFEPVTGNQLLKPGFQLWASGTALQFIIQQSDEQEYWAPINFNIVDGFIVVTSSYTYVCADDICGDYQIFPLEQDIYIRTRSEEYREDGAYDVRIFVRYDGGWQRSLWGDLQ</sequence>
<dbReference type="EMBL" id="LFWU01000001">
    <property type="protein sequence ID" value="KON34671.1"/>
    <property type="molecule type" value="Genomic_DNA"/>
</dbReference>
<dbReference type="AlphaFoldDB" id="A0A0M0C2R1"/>
<protein>
    <submittedName>
        <fullName evidence="1">Uncharacterized protein</fullName>
    </submittedName>
</protein>
<gene>
    <name evidence="1" type="ORF">AC477_00045</name>
</gene>
<dbReference type="Proteomes" id="UP000037237">
    <property type="component" value="Unassembled WGS sequence"/>
</dbReference>
<comment type="caution">
    <text evidence="1">The sequence shown here is derived from an EMBL/GenBank/DDBJ whole genome shotgun (WGS) entry which is preliminary data.</text>
</comment>
<evidence type="ECO:0000313" key="2">
    <source>
        <dbReference type="Proteomes" id="UP000037237"/>
    </source>
</evidence>
<reference evidence="1 2" key="1">
    <citation type="submission" date="2015-06" db="EMBL/GenBank/DDBJ databases">
        <title>New insights into the roles of widespread benthic archaea in carbon and nitrogen cycling.</title>
        <authorList>
            <person name="Lazar C.S."/>
            <person name="Baker B.J."/>
            <person name="Seitz K.W."/>
            <person name="Hyde A.S."/>
            <person name="Dick G.J."/>
            <person name="Hinrichs K.-U."/>
            <person name="Teske A.P."/>
        </authorList>
    </citation>
    <scope>NUCLEOTIDE SEQUENCE [LARGE SCALE GENOMIC DNA]</scope>
    <source>
        <strain evidence="1">SG8-32-1</strain>
    </source>
</reference>
<name>A0A0M0C2R1_9ARCH</name>
<organism evidence="1 2">
    <name type="scientific">miscellaneous Crenarchaeota group-1 archaeon SG8-32-1</name>
    <dbReference type="NCBI Taxonomy" id="1685124"/>
    <lineage>
        <taxon>Archaea</taxon>
        <taxon>Candidatus Bathyarchaeota</taxon>
        <taxon>MCG-1</taxon>
    </lineage>
</organism>
<accession>A0A0M0C2R1</accession>